<dbReference type="PATRIC" id="fig|396596.7.peg.6628"/>
<dbReference type="Proteomes" id="UP000005463">
    <property type="component" value="Unassembled WGS sequence"/>
</dbReference>
<protein>
    <submittedName>
        <fullName evidence="1">Uncharacterized protein</fullName>
    </submittedName>
</protein>
<dbReference type="AlphaFoldDB" id="B1FBA9"/>
<organism evidence="1 2">
    <name type="scientific">Burkholderia ambifaria IOP40-10</name>
    <dbReference type="NCBI Taxonomy" id="396596"/>
    <lineage>
        <taxon>Bacteria</taxon>
        <taxon>Pseudomonadati</taxon>
        <taxon>Pseudomonadota</taxon>
        <taxon>Betaproteobacteria</taxon>
        <taxon>Burkholderiales</taxon>
        <taxon>Burkholderiaceae</taxon>
        <taxon>Burkholderia</taxon>
        <taxon>Burkholderia cepacia complex</taxon>
    </lineage>
</organism>
<evidence type="ECO:0000313" key="2">
    <source>
        <dbReference type="Proteomes" id="UP000005463"/>
    </source>
</evidence>
<dbReference type="RefSeq" id="WP_006750521.1">
    <property type="nucleotide sequence ID" value="NZ_ABLC01000018.1"/>
</dbReference>
<gene>
    <name evidence="1" type="ORF">BamIOP4010DRAFT_1318</name>
</gene>
<proteinExistence type="predicted"/>
<sequence length="184" mass="20320">MNVAGAQKVQGPSVARPSTSIALSTFADEGLASVLEQVTHGMETMLEHSGQCFLNVNQPAKIFHMIVDVCQDVSNEERARLADMHAMRDKISRDSMTDGSGAVGVGRPPVDEASEFVVQATVHASEDDSSLEVRDRPRTEMRLPSEIQDRVRKHPYVRQLARCLGMEVLGKVNKAIYEEEDTRL</sequence>
<accession>B1FBA9</accession>
<dbReference type="EMBL" id="ABLC01000018">
    <property type="protein sequence ID" value="EDT05191.1"/>
    <property type="molecule type" value="Genomic_DNA"/>
</dbReference>
<reference evidence="1 2" key="1">
    <citation type="submission" date="2008-03" db="EMBL/GenBank/DDBJ databases">
        <title>Sequencing of the draft genome and assembly of Burkholderia ambifaria IOP40-10.</title>
        <authorList>
            <consortium name="US DOE Joint Genome Institute (JGI-PGF)"/>
            <person name="Copeland A."/>
            <person name="Lucas S."/>
            <person name="Lapidus A."/>
            <person name="Glavina del Rio T."/>
            <person name="Dalin E."/>
            <person name="Tice H."/>
            <person name="Bruce D."/>
            <person name="Goodwin L."/>
            <person name="Pitluck S."/>
            <person name="Larimer F."/>
            <person name="Land M.L."/>
            <person name="Hauser L."/>
            <person name="Tiedje J."/>
            <person name="Richardson P."/>
        </authorList>
    </citation>
    <scope>NUCLEOTIDE SEQUENCE [LARGE SCALE GENOMIC DNA]</scope>
    <source>
        <strain evidence="1 2">IOP40-10</strain>
    </source>
</reference>
<name>B1FBA9_9BURK</name>
<evidence type="ECO:0000313" key="1">
    <source>
        <dbReference type="EMBL" id="EDT05191.1"/>
    </source>
</evidence>
<comment type="caution">
    <text evidence="1">The sequence shown here is derived from an EMBL/GenBank/DDBJ whole genome shotgun (WGS) entry which is preliminary data.</text>
</comment>